<reference evidence="2 3" key="1">
    <citation type="submission" date="2024-03" db="EMBL/GenBank/DDBJ databases">
        <authorList>
            <person name="Cao K."/>
        </authorList>
    </citation>
    <scope>NUCLEOTIDE SEQUENCE [LARGE SCALE GENOMIC DNA]</scope>
    <source>
        <strain evidence="2 3">MCCC 1K00696</strain>
    </source>
</reference>
<dbReference type="Proteomes" id="UP001491088">
    <property type="component" value="Chromosome"/>
</dbReference>
<name>A0ABZ2TU06_9FLAO</name>
<gene>
    <name evidence="2" type="ORF">WG950_03645</name>
</gene>
<keyword evidence="3" id="KW-1185">Reference proteome</keyword>
<evidence type="ECO:0000313" key="2">
    <source>
        <dbReference type="EMBL" id="WYW56358.1"/>
    </source>
</evidence>
<evidence type="ECO:0000256" key="1">
    <source>
        <dbReference type="SAM" id="Coils"/>
    </source>
</evidence>
<dbReference type="EMBL" id="CP150496">
    <property type="protein sequence ID" value="WYW56358.1"/>
    <property type="molecule type" value="Genomic_DNA"/>
</dbReference>
<organism evidence="2 3">
    <name type="scientific">Polaribacter marinaquae</name>
    <dbReference type="NCBI Taxonomy" id="1642819"/>
    <lineage>
        <taxon>Bacteria</taxon>
        <taxon>Pseudomonadati</taxon>
        <taxon>Bacteroidota</taxon>
        <taxon>Flavobacteriia</taxon>
        <taxon>Flavobacteriales</taxon>
        <taxon>Flavobacteriaceae</taxon>
    </lineage>
</organism>
<protein>
    <submittedName>
        <fullName evidence="2">Uncharacterized protein</fullName>
    </submittedName>
</protein>
<proteinExistence type="predicted"/>
<dbReference type="RefSeq" id="WP_340934196.1">
    <property type="nucleotide sequence ID" value="NZ_CP150496.1"/>
</dbReference>
<feature type="coiled-coil region" evidence="1">
    <location>
        <begin position="45"/>
        <end position="93"/>
    </location>
</feature>
<accession>A0ABZ2TU06</accession>
<evidence type="ECO:0000313" key="3">
    <source>
        <dbReference type="Proteomes" id="UP001491088"/>
    </source>
</evidence>
<keyword evidence="1" id="KW-0175">Coiled coil</keyword>
<sequence length="154" mass="18184">MTFKIRFFAIVMLLFFLQTARLQANDLFLRHSNSTRVFQDNTVLIKKIKAKINALSKKRDKLKELKKWSNSQEKKYNLQLSKLNKSLNKLGEESEIILNVEQIVSKLQKQLKYLNNARVNRVAKNKFTQKDDSIYKRKAGKLIDSILRLRRSVE</sequence>